<organism evidence="1 2">
    <name type="scientific">Pseudozyma hubeiensis (strain SY62)</name>
    <name type="common">Yeast</name>
    <dbReference type="NCBI Taxonomy" id="1305764"/>
    <lineage>
        <taxon>Eukaryota</taxon>
        <taxon>Fungi</taxon>
        <taxon>Dikarya</taxon>
        <taxon>Basidiomycota</taxon>
        <taxon>Ustilaginomycotina</taxon>
        <taxon>Ustilaginomycetes</taxon>
        <taxon>Ustilaginales</taxon>
        <taxon>Ustilaginaceae</taxon>
        <taxon>Pseudozyma</taxon>
    </lineage>
</organism>
<protein>
    <submittedName>
        <fullName evidence="1">Uncharacterized protein</fullName>
    </submittedName>
</protein>
<dbReference type="Proteomes" id="UP000014071">
    <property type="component" value="Unassembled WGS sequence"/>
</dbReference>
<dbReference type="GeneID" id="24106904"/>
<sequence>MRCLTTRYWQHTSIQYSRHSNTFTKHGMLSDADASDVDRIETSNIVDFCCISRGCCGIRDVTCLAATPPHGNHTIRSIQHFQCSVQPGSIQENRPVAIQLVDDIDT</sequence>
<evidence type="ECO:0000313" key="2">
    <source>
        <dbReference type="Proteomes" id="UP000014071"/>
    </source>
</evidence>
<gene>
    <name evidence="1" type="ORF">PHSY_001607</name>
</gene>
<name>R9NYW9_PSEHS</name>
<reference evidence="2" key="1">
    <citation type="journal article" date="2013" name="Genome Announc.">
        <title>Draft genome sequence of the basidiomycetous yeast-like fungus Pseudozyma hubeiensis SY62, which produces an abundant amount of the biosurfactant mannosylerythritol lipids.</title>
        <authorList>
            <person name="Konishi M."/>
            <person name="Hatada Y."/>
            <person name="Horiuchi J."/>
        </authorList>
    </citation>
    <scope>NUCLEOTIDE SEQUENCE [LARGE SCALE GENOMIC DNA]</scope>
    <source>
        <strain evidence="2">SY62</strain>
    </source>
</reference>
<dbReference type="EMBL" id="DF238782">
    <property type="protein sequence ID" value="GAC94038.1"/>
    <property type="molecule type" value="Genomic_DNA"/>
</dbReference>
<evidence type="ECO:0000313" key="1">
    <source>
        <dbReference type="EMBL" id="GAC94038.1"/>
    </source>
</evidence>
<dbReference type="RefSeq" id="XP_012187625.1">
    <property type="nucleotide sequence ID" value="XM_012332235.1"/>
</dbReference>
<keyword evidence="2" id="KW-1185">Reference proteome</keyword>
<proteinExistence type="predicted"/>
<accession>R9NYW9</accession>
<dbReference type="AlphaFoldDB" id="R9NYW9"/>
<dbReference type="HOGENOM" id="CLU_2224373_0_0_1"/>